<accession>A0A1H1CTQ3</accession>
<dbReference type="EMBL" id="FNKH01000002">
    <property type="protein sequence ID" value="SDQ67677.1"/>
    <property type="molecule type" value="Genomic_DNA"/>
</dbReference>
<dbReference type="AlphaFoldDB" id="A0A1H1CTQ3"/>
<organism evidence="1 2">
    <name type="scientific">Crystallibacter crystallopoietes</name>
    <dbReference type="NCBI Taxonomy" id="37928"/>
    <lineage>
        <taxon>Bacteria</taxon>
        <taxon>Bacillati</taxon>
        <taxon>Actinomycetota</taxon>
        <taxon>Actinomycetes</taxon>
        <taxon>Micrococcales</taxon>
        <taxon>Micrococcaceae</taxon>
        <taxon>Crystallibacter</taxon>
    </lineage>
</organism>
<name>A0A1H1CTQ3_9MICC</name>
<dbReference type="Proteomes" id="UP000181917">
    <property type="component" value="Unassembled WGS sequence"/>
</dbReference>
<gene>
    <name evidence="1" type="ORF">SAMN04489742_2088</name>
</gene>
<proteinExistence type="predicted"/>
<evidence type="ECO:0000313" key="2">
    <source>
        <dbReference type="Proteomes" id="UP000181917"/>
    </source>
</evidence>
<protein>
    <submittedName>
        <fullName evidence="1">Uncharacterized protein</fullName>
    </submittedName>
</protein>
<reference evidence="1 2" key="1">
    <citation type="submission" date="2016-10" db="EMBL/GenBank/DDBJ databases">
        <authorList>
            <person name="de Groot N.N."/>
        </authorList>
    </citation>
    <scope>NUCLEOTIDE SEQUENCE [LARGE SCALE GENOMIC DNA]</scope>
    <source>
        <strain evidence="1 2">DSM 20117</strain>
    </source>
</reference>
<keyword evidence="2" id="KW-1185">Reference proteome</keyword>
<evidence type="ECO:0000313" key="1">
    <source>
        <dbReference type="EMBL" id="SDQ67677.1"/>
    </source>
</evidence>
<sequence>MDSAEAIAQIVHSERSLERLRAKCIEHPRLRPEIAKHRAITRCVLTLTKLWPTYAEALQAPTLDEAIKLSDNGQKIIDAASEEIGSYEDLVESTRAYEDLSVSDFLDRALKALSISHPNLSLLDLAEVGAAEASSITDVPTDGGHGAQFLALNAAASVHLDANRFNSLLRETAQFCLNSPRLEKVAAERRALDGLAESARLLWESLTSFEAILLRENDEQALMRRTIKFYGEIYEDVAGPLFAWYNLLAGIKNQPYEKLIQADAAALARNLVHNSQTSSFLEDVGANLRNAAQHGNSFFLDGQRVTFNLRSYQEELTYAEVLDQFFSLLESTSAMSWSLSNSLTQAGFPLPTKEADAAYMNLSPFRLAVLWLRDRGTNVLDACETSESWSFTIDGDRNEVLELALTFMKTAPEALSEVTVRTLTLEAPLKIPFSAYGQFLTVRDDSVPSATVLAMLELWNACTMDGKPLLSTSDLKFATAVVGMFVLLKRDNSLIPHLRRTLELASSAGQPEVIDVIKQVYSQIRIPEEAKTRRLATKLNAWREESAAPTMPQSGAVTVYR</sequence>